<sequence length="46" mass="5096">MVVAGGNGLGDEANQTNWPTSAITDKMGTVYVAEWGNHRITRWFKD</sequence>
<comment type="caution">
    <text evidence="3">The sequence shown here is derived from an EMBL/GenBank/DDBJ whole genome shotgun (WGS) entry which is preliminary data.</text>
</comment>
<dbReference type="InterPro" id="IPR011042">
    <property type="entry name" value="6-blade_b-propeller_TolB-like"/>
</dbReference>
<organism evidence="3 4">
    <name type="scientific">Rotaria magnacalcarata</name>
    <dbReference type="NCBI Taxonomy" id="392030"/>
    <lineage>
        <taxon>Eukaryota</taxon>
        <taxon>Metazoa</taxon>
        <taxon>Spiralia</taxon>
        <taxon>Gnathifera</taxon>
        <taxon>Rotifera</taxon>
        <taxon>Eurotatoria</taxon>
        <taxon>Bdelloidea</taxon>
        <taxon>Philodinida</taxon>
        <taxon>Philodinidae</taxon>
        <taxon>Rotaria</taxon>
    </lineage>
</organism>
<feature type="region of interest" description="Disordered" evidence="2">
    <location>
        <begin position="1"/>
        <end position="20"/>
    </location>
</feature>
<evidence type="ECO:0000313" key="4">
    <source>
        <dbReference type="Proteomes" id="UP000676336"/>
    </source>
</evidence>
<dbReference type="InterPro" id="IPR001258">
    <property type="entry name" value="NHL_repeat"/>
</dbReference>
<proteinExistence type="predicted"/>
<dbReference type="AlphaFoldDB" id="A0A8S3AZM6"/>
<dbReference type="Pfam" id="PF01436">
    <property type="entry name" value="NHL"/>
    <property type="match status" value="1"/>
</dbReference>
<gene>
    <name evidence="3" type="ORF">SMN809_LOCUS46080</name>
</gene>
<evidence type="ECO:0000256" key="1">
    <source>
        <dbReference type="ARBA" id="ARBA00022737"/>
    </source>
</evidence>
<reference evidence="3" key="1">
    <citation type="submission" date="2021-02" db="EMBL/GenBank/DDBJ databases">
        <authorList>
            <person name="Nowell W R."/>
        </authorList>
    </citation>
    <scope>NUCLEOTIDE SEQUENCE</scope>
</reference>
<dbReference type="EMBL" id="CAJOBI010142569">
    <property type="protein sequence ID" value="CAF4774606.1"/>
    <property type="molecule type" value="Genomic_DNA"/>
</dbReference>
<keyword evidence="1" id="KW-0677">Repeat</keyword>
<dbReference type="Proteomes" id="UP000676336">
    <property type="component" value="Unassembled WGS sequence"/>
</dbReference>
<protein>
    <submittedName>
        <fullName evidence="3">Uncharacterized protein</fullName>
    </submittedName>
</protein>
<evidence type="ECO:0000256" key="2">
    <source>
        <dbReference type="SAM" id="MobiDB-lite"/>
    </source>
</evidence>
<dbReference type="Gene3D" id="2.120.10.30">
    <property type="entry name" value="TolB, C-terminal domain"/>
    <property type="match status" value="1"/>
</dbReference>
<accession>A0A8S3AZM6</accession>
<evidence type="ECO:0000313" key="3">
    <source>
        <dbReference type="EMBL" id="CAF4774606.1"/>
    </source>
</evidence>
<name>A0A8S3AZM6_9BILA</name>
<feature type="non-terminal residue" evidence="3">
    <location>
        <position position="46"/>
    </location>
</feature>